<dbReference type="Pfam" id="PF13614">
    <property type="entry name" value="AAA_31"/>
    <property type="match status" value="1"/>
</dbReference>
<evidence type="ECO:0000256" key="4">
    <source>
        <dbReference type="ARBA" id="ARBA00071824"/>
    </source>
</evidence>
<dbReference type="PANTHER" id="PTHR13696:SF52">
    <property type="entry name" value="PARA FAMILY PROTEIN CT_582"/>
    <property type="match status" value="1"/>
</dbReference>
<comment type="subunit">
    <text evidence="3">Dimerizes in the presence of ATP but not ADP; ATP-binding is required for double-stranded (ds)DNA-binding. Interacts with DnaA.</text>
</comment>
<evidence type="ECO:0000256" key="2">
    <source>
        <dbReference type="ARBA" id="ARBA00049360"/>
    </source>
</evidence>
<dbReference type="FunFam" id="3.40.50.300:FF:000285">
    <property type="entry name" value="Sporulation initiation inhibitor Soj"/>
    <property type="match status" value="1"/>
</dbReference>
<name>A0A0V8QE39_9FIRM</name>
<gene>
    <name evidence="6" type="ORF">ASU35_11355</name>
</gene>
<comment type="caution">
    <text evidence="6">The sequence shown here is derived from an EMBL/GenBank/DDBJ whole genome shotgun (WGS) entry which is preliminary data.</text>
</comment>
<accession>A0A0V8QE39</accession>
<dbReference type="Gene3D" id="3.40.50.300">
    <property type="entry name" value="P-loop containing nucleotide triphosphate hydrolases"/>
    <property type="match status" value="1"/>
</dbReference>
<dbReference type="OrthoDB" id="9815116at2"/>
<dbReference type="InterPro" id="IPR050678">
    <property type="entry name" value="DNA_Partitioning_ATPase"/>
</dbReference>
<dbReference type="InterPro" id="IPR025669">
    <property type="entry name" value="AAA_dom"/>
</dbReference>
<dbReference type="EMBL" id="LNAM01000159">
    <property type="protein sequence ID" value="KSV58832.1"/>
    <property type="molecule type" value="Genomic_DNA"/>
</dbReference>
<evidence type="ECO:0000313" key="7">
    <source>
        <dbReference type="Proteomes" id="UP000054874"/>
    </source>
</evidence>
<dbReference type="Proteomes" id="UP000054874">
    <property type="component" value="Unassembled WGS sequence"/>
</dbReference>
<dbReference type="PIRSF" id="PIRSF009320">
    <property type="entry name" value="Nuc_binding_HP_1000"/>
    <property type="match status" value="1"/>
</dbReference>
<dbReference type="PANTHER" id="PTHR13696">
    <property type="entry name" value="P-LOOP CONTAINING NUCLEOSIDE TRIPHOSPHATE HYDROLASE"/>
    <property type="match status" value="1"/>
</dbReference>
<organism evidence="6 7">
    <name type="scientific">Acetivibrio ethanolgignens</name>
    <dbReference type="NCBI Taxonomy" id="290052"/>
    <lineage>
        <taxon>Bacteria</taxon>
        <taxon>Bacillati</taxon>
        <taxon>Bacillota</taxon>
        <taxon>Clostridia</taxon>
        <taxon>Eubacteriales</taxon>
        <taxon>Oscillospiraceae</taxon>
        <taxon>Acetivibrio</taxon>
    </lineage>
</organism>
<dbReference type="InterPro" id="IPR027417">
    <property type="entry name" value="P-loop_NTPase"/>
</dbReference>
<dbReference type="CDD" id="cd02042">
    <property type="entry name" value="ParAB_family"/>
    <property type="match status" value="1"/>
</dbReference>
<evidence type="ECO:0000256" key="1">
    <source>
        <dbReference type="ARBA" id="ARBA00006976"/>
    </source>
</evidence>
<evidence type="ECO:0000256" key="3">
    <source>
        <dbReference type="ARBA" id="ARBA00062323"/>
    </source>
</evidence>
<feature type="domain" description="AAA" evidence="5">
    <location>
        <begin position="3"/>
        <end position="177"/>
    </location>
</feature>
<reference evidence="6 7" key="1">
    <citation type="submission" date="2015-11" db="EMBL/GenBank/DDBJ databases">
        <title>Butyribacter intestini gen. nov., sp. nov., a butyric acid-producing bacterium of the family Lachnospiraceae isolated from the human faeces.</title>
        <authorList>
            <person name="Zou Y."/>
            <person name="Xue W."/>
            <person name="Luo G."/>
            <person name="Lv M."/>
        </authorList>
    </citation>
    <scope>NUCLEOTIDE SEQUENCE [LARGE SCALE GENOMIC DNA]</scope>
    <source>
        <strain evidence="6 7">ACET-33324</strain>
    </source>
</reference>
<dbReference type="STRING" id="290052.ASU35_11355"/>
<dbReference type="AlphaFoldDB" id="A0A0V8QE39"/>
<comment type="similarity">
    <text evidence="1">Belongs to the ParA family.</text>
</comment>
<comment type="catalytic activity">
    <reaction evidence="2">
        <text>ATP + H2O = ADP + phosphate + H(+)</text>
        <dbReference type="Rhea" id="RHEA:13065"/>
        <dbReference type="ChEBI" id="CHEBI:15377"/>
        <dbReference type="ChEBI" id="CHEBI:15378"/>
        <dbReference type="ChEBI" id="CHEBI:30616"/>
        <dbReference type="ChEBI" id="CHEBI:43474"/>
        <dbReference type="ChEBI" id="CHEBI:456216"/>
    </reaction>
</comment>
<protein>
    <recommendedName>
        <fullName evidence="4">Sporulation initiation inhibitor protein Soj</fullName>
    </recommendedName>
</protein>
<evidence type="ECO:0000259" key="5">
    <source>
        <dbReference type="Pfam" id="PF13614"/>
    </source>
</evidence>
<evidence type="ECO:0000313" key="6">
    <source>
        <dbReference type="EMBL" id="KSV58832.1"/>
    </source>
</evidence>
<sequence length="258" mass="28637">MSRIIAIANQKGGVGKTTTAINLSACLAEKQKKVLTIDVDPQGNTSSGLGIDKNQVENTIYELIIGEATIQECIQQSRFENLSILPSNVNLAGAEIELIGIEEKEFILKRAVDEIKTEYDYIIIDCPPSLNTLTVNAMTTANTVLVPIQCEYYALEGLSQLMHTINLVKERLNPDLELEGVVFTMYDARTNLSLQVVENVKENLHQNIYKSIIPRSVRLAEAPSHGLPINVYDSKSVGADAYRDLADEVIEREDDDLW</sequence>
<proteinExistence type="inferred from homology"/>
<dbReference type="SUPFAM" id="SSF52540">
    <property type="entry name" value="P-loop containing nucleoside triphosphate hydrolases"/>
    <property type="match status" value="1"/>
</dbReference>
<keyword evidence="7" id="KW-1185">Reference proteome</keyword>
<dbReference type="RefSeq" id="WP_058352925.1">
    <property type="nucleotide sequence ID" value="NZ_CABMMD010000159.1"/>
</dbReference>